<dbReference type="EC" id="3.4.16.-" evidence="11"/>
<dbReference type="PANTHER" id="PTHR11802">
    <property type="entry name" value="SERINE PROTEASE FAMILY S10 SERINE CARBOXYPEPTIDASE"/>
    <property type="match status" value="1"/>
</dbReference>
<evidence type="ECO:0000256" key="3">
    <source>
        <dbReference type="ARBA" id="ARBA00022525"/>
    </source>
</evidence>
<dbReference type="GO" id="GO:0006508">
    <property type="term" value="P:proteolysis"/>
    <property type="evidence" value="ECO:0007669"/>
    <property type="project" value="UniProtKB-KW"/>
</dbReference>
<proteinExistence type="inferred from homology"/>
<dbReference type="FunFam" id="3.40.50.1820:FF:000143">
    <property type="entry name" value="Carboxypeptidase"/>
    <property type="match status" value="1"/>
</dbReference>
<dbReference type="PRINTS" id="PR00724">
    <property type="entry name" value="CRBOXYPTASEC"/>
</dbReference>
<dbReference type="Gene3D" id="6.10.250.940">
    <property type="match status" value="1"/>
</dbReference>
<keyword evidence="6" id="KW-0732">Signal</keyword>
<keyword evidence="13" id="KW-1185">Reference proteome</keyword>
<name>A0A445BJ90_ARAHY</name>
<keyword evidence="7 11" id="KW-0378">Hydrolase</keyword>
<dbReference type="GO" id="GO:0004185">
    <property type="term" value="F:serine-type carboxypeptidase activity"/>
    <property type="evidence" value="ECO:0007669"/>
    <property type="project" value="UniProtKB-UniRule"/>
</dbReference>
<keyword evidence="8" id="KW-1015">Disulfide bond</keyword>
<dbReference type="Pfam" id="PF00450">
    <property type="entry name" value="Peptidase_S10"/>
    <property type="match status" value="1"/>
</dbReference>
<evidence type="ECO:0000256" key="2">
    <source>
        <dbReference type="ARBA" id="ARBA00009431"/>
    </source>
</evidence>
<evidence type="ECO:0000256" key="1">
    <source>
        <dbReference type="ARBA" id="ARBA00004613"/>
    </source>
</evidence>
<gene>
    <name evidence="12" type="ORF">Ahy_A09g043914</name>
</gene>
<evidence type="ECO:0000256" key="8">
    <source>
        <dbReference type="ARBA" id="ARBA00023157"/>
    </source>
</evidence>
<comment type="subcellular location">
    <subcellularLocation>
        <location evidence="1">Secreted</location>
    </subcellularLocation>
</comment>
<dbReference type="Gene3D" id="3.40.50.11320">
    <property type="match status" value="1"/>
</dbReference>
<dbReference type="PROSITE" id="PS00131">
    <property type="entry name" value="CARBOXYPEPT_SER_SER"/>
    <property type="match status" value="1"/>
</dbReference>
<accession>A0A445BJ90</accession>
<dbReference type="InterPro" id="IPR018202">
    <property type="entry name" value="Ser_caboxypep_ser_AS"/>
</dbReference>
<evidence type="ECO:0000256" key="9">
    <source>
        <dbReference type="ARBA" id="ARBA00023180"/>
    </source>
</evidence>
<protein>
    <recommendedName>
        <fullName evidence="11">Carboxypeptidase</fullName>
        <ecNumber evidence="11">3.4.16.-</ecNumber>
    </recommendedName>
</protein>
<evidence type="ECO:0000313" key="13">
    <source>
        <dbReference type="Proteomes" id="UP000289738"/>
    </source>
</evidence>
<dbReference type="STRING" id="3818.A0A445BJ90"/>
<comment type="caution">
    <text evidence="12">The sequence shown here is derived from an EMBL/GenBank/DDBJ whole genome shotgun (WGS) entry which is preliminary data.</text>
</comment>
<evidence type="ECO:0000256" key="7">
    <source>
        <dbReference type="ARBA" id="ARBA00022801"/>
    </source>
</evidence>
<evidence type="ECO:0000256" key="11">
    <source>
        <dbReference type="RuleBase" id="RU361156"/>
    </source>
</evidence>
<keyword evidence="9" id="KW-0325">Glycoprotein</keyword>
<evidence type="ECO:0000256" key="10">
    <source>
        <dbReference type="ARBA" id="ARBA00037399"/>
    </source>
</evidence>
<sequence length="521" mass="58449">MMMRMIEQHNLVLCVALSSLCIAFAPWISIEAAPPSSLITQLPGFKTSFPSKHYSGYITVDGNVESGKNLFYYFVSSERNPAKDPVVLWLNGGPGCSSFDGFVYEHGPFNFEASKTEGNLPTLHINPYSWSKVSSIIYLDSPAGVGLSYSKNSSKYNTGDLQTASDTHAFLLKWFEEFPEFLENPFYISGESYAGIYVPTLAYEVIKGIKGGIKPVINFKGYMIGNGVTDNTFDGNAFIPFVHGMGLISDSIYEEVKAYCKGNDDESDMCSKSYLKVDRAIEDLNVYNILEPCYHGSTGNVSLPTSFKQLGKSEKPHPVRKRMFGRAWPLKATVKDGPVTLWPQLAEDGHIPCVSDEVATSWLNNQEVRQAIHAKPESVSGPWELCTGRIYYNHDAGSMIPYHKKLTIMGYRALIFSGDHDMCVPFTGTEAWTRSLGYKIIDEWRPWTSNDQVAGYLQAYNHNLIFLTVKCSHYTFTANVKLADFSSVVQNQIEGFVTKFDTQGQFQFKNLVKEKWKTLKY</sequence>
<evidence type="ECO:0000313" key="12">
    <source>
        <dbReference type="EMBL" id="RYR38740.1"/>
    </source>
</evidence>
<dbReference type="Proteomes" id="UP000289738">
    <property type="component" value="Chromosome A09"/>
</dbReference>
<dbReference type="SUPFAM" id="SSF53474">
    <property type="entry name" value="alpha/beta-Hydrolases"/>
    <property type="match status" value="1"/>
</dbReference>
<evidence type="ECO:0000256" key="4">
    <source>
        <dbReference type="ARBA" id="ARBA00022645"/>
    </source>
</evidence>
<dbReference type="InterPro" id="IPR001563">
    <property type="entry name" value="Peptidase_S10"/>
</dbReference>
<evidence type="ECO:0000256" key="5">
    <source>
        <dbReference type="ARBA" id="ARBA00022670"/>
    </source>
</evidence>
<dbReference type="GO" id="GO:0019748">
    <property type="term" value="P:secondary metabolic process"/>
    <property type="evidence" value="ECO:0007669"/>
    <property type="project" value="TreeGrafter"/>
</dbReference>
<comment type="function">
    <text evidence="10">Probable carboxypeptidase.</text>
</comment>
<keyword evidence="5 11" id="KW-0645">Protease</keyword>
<dbReference type="PANTHER" id="PTHR11802:SF346">
    <property type="entry name" value="CARBOXYPEPTIDASE"/>
    <property type="match status" value="1"/>
</dbReference>
<dbReference type="InterPro" id="IPR029058">
    <property type="entry name" value="AB_hydrolase_fold"/>
</dbReference>
<dbReference type="Gene3D" id="3.40.50.1820">
    <property type="entry name" value="alpha/beta hydrolase"/>
    <property type="match status" value="1"/>
</dbReference>
<reference evidence="12 13" key="1">
    <citation type="submission" date="2019-01" db="EMBL/GenBank/DDBJ databases">
        <title>Sequencing of cultivated peanut Arachis hypogaea provides insights into genome evolution and oil improvement.</title>
        <authorList>
            <person name="Chen X."/>
        </authorList>
    </citation>
    <scope>NUCLEOTIDE SEQUENCE [LARGE SCALE GENOMIC DNA]</scope>
    <source>
        <strain evidence="13">cv. Fuhuasheng</strain>
        <tissue evidence="12">Leaves</tissue>
    </source>
</reference>
<dbReference type="AlphaFoldDB" id="A0A445BJ90"/>
<keyword evidence="3" id="KW-0964">Secreted</keyword>
<dbReference type="EMBL" id="SDMP01000009">
    <property type="protein sequence ID" value="RYR38740.1"/>
    <property type="molecule type" value="Genomic_DNA"/>
</dbReference>
<dbReference type="GO" id="GO:0005576">
    <property type="term" value="C:extracellular region"/>
    <property type="evidence" value="ECO:0007669"/>
    <property type="project" value="UniProtKB-SubCell"/>
</dbReference>
<organism evidence="12 13">
    <name type="scientific">Arachis hypogaea</name>
    <name type="common">Peanut</name>
    <dbReference type="NCBI Taxonomy" id="3818"/>
    <lineage>
        <taxon>Eukaryota</taxon>
        <taxon>Viridiplantae</taxon>
        <taxon>Streptophyta</taxon>
        <taxon>Embryophyta</taxon>
        <taxon>Tracheophyta</taxon>
        <taxon>Spermatophyta</taxon>
        <taxon>Magnoliopsida</taxon>
        <taxon>eudicotyledons</taxon>
        <taxon>Gunneridae</taxon>
        <taxon>Pentapetalae</taxon>
        <taxon>rosids</taxon>
        <taxon>fabids</taxon>
        <taxon>Fabales</taxon>
        <taxon>Fabaceae</taxon>
        <taxon>Papilionoideae</taxon>
        <taxon>50 kb inversion clade</taxon>
        <taxon>dalbergioids sensu lato</taxon>
        <taxon>Dalbergieae</taxon>
        <taxon>Pterocarpus clade</taxon>
        <taxon>Arachis</taxon>
    </lineage>
</organism>
<dbReference type="GO" id="GO:0016747">
    <property type="term" value="F:acyltransferase activity, transferring groups other than amino-acyl groups"/>
    <property type="evidence" value="ECO:0007669"/>
    <property type="project" value="TreeGrafter"/>
</dbReference>
<keyword evidence="4 11" id="KW-0121">Carboxypeptidase</keyword>
<comment type="similarity">
    <text evidence="2 11">Belongs to the peptidase S10 family.</text>
</comment>
<evidence type="ECO:0000256" key="6">
    <source>
        <dbReference type="ARBA" id="ARBA00022729"/>
    </source>
</evidence>